<keyword evidence="5" id="KW-0233">DNA recombination</keyword>
<feature type="domain" description="Integrase catalytic" evidence="7">
    <location>
        <begin position="158"/>
        <end position="318"/>
    </location>
</feature>
<dbReference type="InterPro" id="IPR036397">
    <property type="entry name" value="RNaseH_sf"/>
</dbReference>
<dbReference type="Gene3D" id="3.30.420.10">
    <property type="entry name" value="Ribonuclease H-like superfamily/Ribonuclease H"/>
    <property type="match status" value="1"/>
</dbReference>
<organism evidence="8 10">
    <name type="scientific">Microbulbifer taiwanensis</name>
    <dbReference type="NCBI Taxonomy" id="986746"/>
    <lineage>
        <taxon>Bacteria</taxon>
        <taxon>Pseudomonadati</taxon>
        <taxon>Pseudomonadota</taxon>
        <taxon>Gammaproteobacteria</taxon>
        <taxon>Cellvibrionales</taxon>
        <taxon>Microbulbiferaceae</taxon>
        <taxon>Microbulbifer</taxon>
    </lineage>
</organism>
<reference evidence="8" key="1">
    <citation type="journal article" date="2014" name="Int. J. Syst. Evol. Microbiol.">
        <title>Complete genome of a new Firmicutes species belonging to the dominant human colonic microbiota ('Ruminococcus bicirculans') reveals two chromosomes and a selective capacity to utilize plant glucans.</title>
        <authorList>
            <consortium name="NISC Comparative Sequencing Program"/>
            <person name="Wegmann U."/>
            <person name="Louis P."/>
            <person name="Goesmann A."/>
            <person name="Henrissat B."/>
            <person name="Duncan S.H."/>
            <person name="Flint H.J."/>
        </authorList>
    </citation>
    <scope>NUCLEOTIDE SEQUENCE</scope>
    <source>
        <strain evidence="8">CCM 7856</strain>
    </source>
</reference>
<evidence type="ECO:0000313" key="10">
    <source>
        <dbReference type="Proteomes" id="UP001596425"/>
    </source>
</evidence>
<evidence type="ECO:0000256" key="2">
    <source>
        <dbReference type="ARBA" id="ARBA00006363"/>
    </source>
</evidence>
<evidence type="ECO:0000256" key="5">
    <source>
        <dbReference type="ARBA" id="ARBA00023172"/>
    </source>
</evidence>
<keyword evidence="4" id="KW-0238">DNA-binding</keyword>
<gene>
    <name evidence="8" type="ORF">ACFQBM_10160</name>
    <name evidence="9" type="ORF">ACFQBM_15115</name>
</gene>
<evidence type="ECO:0000256" key="6">
    <source>
        <dbReference type="SAM" id="MobiDB-lite"/>
    </source>
</evidence>
<keyword evidence="3" id="KW-0815">Transposition</keyword>
<evidence type="ECO:0000256" key="4">
    <source>
        <dbReference type="ARBA" id="ARBA00023125"/>
    </source>
</evidence>
<dbReference type="PANTHER" id="PTHR10948">
    <property type="entry name" value="TRANSPOSASE"/>
    <property type="match status" value="1"/>
</dbReference>
<dbReference type="NCBIfam" id="NF033563">
    <property type="entry name" value="transpos_IS30"/>
    <property type="match status" value="1"/>
</dbReference>
<comment type="function">
    <text evidence="1">Required for the transposition of the insertion element.</text>
</comment>
<accession>A0ABW1YNI5</accession>
<dbReference type="InterPro" id="IPR001584">
    <property type="entry name" value="Integrase_cat-core"/>
</dbReference>
<dbReference type="EMBL" id="JBHSVR010000001">
    <property type="protein sequence ID" value="MFC6633647.1"/>
    <property type="molecule type" value="Genomic_DNA"/>
</dbReference>
<feature type="compositionally biased region" description="Basic and acidic residues" evidence="6">
    <location>
        <begin position="51"/>
        <end position="63"/>
    </location>
</feature>
<dbReference type="PANTHER" id="PTHR10948:SF23">
    <property type="entry name" value="TRANSPOSASE INSI FOR INSERTION SEQUENCE ELEMENT IS30A-RELATED"/>
    <property type="match status" value="1"/>
</dbReference>
<keyword evidence="10" id="KW-1185">Reference proteome</keyword>
<protein>
    <submittedName>
        <fullName evidence="8">IS30 family transposase</fullName>
    </submittedName>
</protein>
<dbReference type="InterPro" id="IPR025246">
    <property type="entry name" value="IS30-like_HTH"/>
</dbReference>
<proteinExistence type="inferred from homology"/>
<dbReference type="Proteomes" id="UP001596425">
    <property type="component" value="Unassembled WGS sequence"/>
</dbReference>
<dbReference type="InterPro" id="IPR012337">
    <property type="entry name" value="RNaseH-like_sf"/>
</dbReference>
<dbReference type="EMBL" id="JBHSVR010000001">
    <property type="protein sequence ID" value="MFC6634617.1"/>
    <property type="molecule type" value="Genomic_DNA"/>
</dbReference>
<name>A0ABW1YNI5_9GAMM</name>
<evidence type="ECO:0000313" key="9">
    <source>
        <dbReference type="EMBL" id="MFC6634617.1"/>
    </source>
</evidence>
<reference evidence="10" key="2">
    <citation type="journal article" date="2019" name="Int. J. Syst. Evol. Microbiol.">
        <title>The Global Catalogue of Microorganisms (GCM) 10K type strain sequencing project: providing services to taxonomists for standard genome sequencing and annotation.</title>
        <authorList>
            <consortium name="The Broad Institute Genomics Platform"/>
            <consortium name="The Broad Institute Genome Sequencing Center for Infectious Disease"/>
            <person name="Wu L."/>
            <person name="Ma J."/>
        </authorList>
    </citation>
    <scope>NUCLEOTIDE SEQUENCE [LARGE SCALE GENOMIC DNA]</scope>
    <source>
        <strain evidence="10">CGMCC 1.13718</strain>
    </source>
</reference>
<dbReference type="InterPro" id="IPR001598">
    <property type="entry name" value="Transposase_IS30_CS"/>
</dbReference>
<reference evidence="8" key="3">
    <citation type="submission" date="2024-09" db="EMBL/GenBank/DDBJ databases">
        <authorList>
            <person name="Sun Q."/>
            <person name="Mori K."/>
        </authorList>
    </citation>
    <scope>NUCLEOTIDE SEQUENCE</scope>
    <source>
        <strain evidence="8">CCM 7856</strain>
    </source>
</reference>
<dbReference type="PROSITE" id="PS01043">
    <property type="entry name" value="TRANSPOSASE_IS30"/>
    <property type="match status" value="1"/>
</dbReference>
<comment type="caution">
    <text evidence="8">The sequence shown here is derived from an EMBL/GenBank/DDBJ whole genome shotgun (WGS) entry which is preliminary data.</text>
</comment>
<evidence type="ECO:0000256" key="1">
    <source>
        <dbReference type="ARBA" id="ARBA00002190"/>
    </source>
</evidence>
<dbReference type="Pfam" id="PF13936">
    <property type="entry name" value="HTH_38"/>
    <property type="match status" value="1"/>
</dbReference>
<dbReference type="RefSeq" id="WP_377516611.1">
    <property type="nucleotide sequence ID" value="NZ_JBHSVR010000001.1"/>
</dbReference>
<dbReference type="InterPro" id="IPR053392">
    <property type="entry name" value="Transposase_IS30-like"/>
</dbReference>
<evidence type="ECO:0000259" key="7">
    <source>
        <dbReference type="PROSITE" id="PS50994"/>
    </source>
</evidence>
<dbReference type="PROSITE" id="PS50994">
    <property type="entry name" value="INTEGRASE"/>
    <property type="match status" value="1"/>
</dbReference>
<dbReference type="InterPro" id="IPR051917">
    <property type="entry name" value="Transposase-Integrase"/>
</dbReference>
<evidence type="ECO:0000256" key="3">
    <source>
        <dbReference type="ARBA" id="ARBA00022578"/>
    </source>
</evidence>
<feature type="compositionally biased region" description="Basic residues" evidence="6">
    <location>
        <begin position="64"/>
        <end position="76"/>
    </location>
</feature>
<comment type="similarity">
    <text evidence="2">Belongs to the transposase IS30 family.</text>
</comment>
<feature type="region of interest" description="Disordered" evidence="6">
    <location>
        <begin position="51"/>
        <end position="76"/>
    </location>
</feature>
<sequence length="318" mass="37925">MKYQQITSDERYTLSLLRLQGFGAARIAEILGRHRSTIYRELKRNSCHRTDGAYRHSKADSRARGRRSRSRRNKRYQGHHFKLVRRLLRKKWSPEQISGTFREEGKRCPSHEMIYQYVWQDKANGGNLWKHLRCAHKRRRKRYRSYDSRGRMAFKRHISERPASVETRRYKGNWEIDTVMGKTTTDCIVTLLERKTGYCMIGKLKDRTTKTLNKRTLKLIARDPTAFKTITADNGTEFHQYMDIENETNVKFYFATPHHSWERGSNENLNGLIRQYLPKGQTMMGLTQQQCDDIARKLNTRPRKRFAYKTPEQMYYGK</sequence>
<evidence type="ECO:0000313" key="8">
    <source>
        <dbReference type="EMBL" id="MFC6633647.1"/>
    </source>
</evidence>
<dbReference type="SUPFAM" id="SSF53098">
    <property type="entry name" value="Ribonuclease H-like"/>
    <property type="match status" value="1"/>
</dbReference>